<feature type="transmembrane region" description="Helical" evidence="2">
    <location>
        <begin position="140"/>
        <end position="158"/>
    </location>
</feature>
<feature type="region of interest" description="Disordered" evidence="1">
    <location>
        <begin position="1"/>
        <end position="22"/>
    </location>
</feature>
<name>A0A060PRJ8_HELPX</name>
<dbReference type="RefSeq" id="WP_021177326.1">
    <property type="nucleotide sequence ID" value="NZ_AP014523.1"/>
</dbReference>
<evidence type="ECO:0000256" key="1">
    <source>
        <dbReference type="SAM" id="MobiDB-lite"/>
    </source>
</evidence>
<evidence type="ECO:0000313" key="4">
    <source>
        <dbReference type="Proteomes" id="UP000031662"/>
    </source>
</evidence>
<organism evidence="3 4">
    <name type="scientific">Helicobacter pylori NY40</name>
    <dbReference type="NCBI Taxonomy" id="1426844"/>
    <lineage>
        <taxon>Bacteria</taxon>
        <taxon>Pseudomonadati</taxon>
        <taxon>Campylobacterota</taxon>
        <taxon>Epsilonproteobacteria</taxon>
        <taxon>Campylobacterales</taxon>
        <taxon>Helicobacteraceae</taxon>
        <taxon>Helicobacter</taxon>
    </lineage>
</organism>
<sequence length="218" mass="24625">MNDTTEHHGSNSLNAPSPSNSQSNDLLNLLDSLYPKGSLGEQRFHEALKNQEELKNILIEIEKLPQEKRYELLMQIGQAKQRIMEAYAHSFLGYIGGLEHLLGLCMGGIFVLFAIYFVFLRTSKNTELVESLKTKLKLQYFYYAFGVGAVLFFGLETIRSIYELYILGIGSTNDKVLFVLKNICFIGMGYLIYKVIKVIGIKNFINGLFTSKKQGGAE</sequence>
<keyword evidence="2" id="KW-0472">Membrane</keyword>
<keyword evidence="2" id="KW-0812">Transmembrane</keyword>
<keyword evidence="2" id="KW-1133">Transmembrane helix</keyword>
<accession>A0A060PRJ8</accession>
<dbReference type="HOGENOM" id="CLU_1281743_0_0_7"/>
<dbReference type="AlphaFoldDB" id="A0A060PRJ8"/>
<protein>
    <submittedName>
        <fullName evidence="3">Cag island protein</fullName>
    </submittedName>
</protein>
<proteinExistence type="predicted"/>
<dbReference type="EMBL" id="AP014523">
    <property type="protein sequence ID" value="BAO98189.1"/>
    <property type="molecule type" value="Genomic_DNA"/>
</dbReference>
<gene>
    <name evidence="3" type="ORF">NY40_1182</name>
</gene>
<reference evidence="3 4" key="1">
    <citation type="submission" date="2013-11" db="EMBL/GenBank/DDBJ databases">
        <title>Estimation of Helicobacter pylori bacteriophage ecology using H. pylori isolates.</title>
        <authorList>
            <person name="Uchiyama J."/>
            <person name="Takemura-Uchiyama I."/>
            <person name="Ujihara T."/>
            <person name="Matsuzaki S."/>
        </authorList>
    </citation>
    <scope>NUCLEOTIDE SEQUENCE [LARGE SCALE GENOMIC DNA]</scope>
    <source>
        <strain evidence="3 4">NY40</strain>
    </source>
</reference>
<evidence type="ECO:0000256" key="2">
    <source>
        <dbReference type="SAM" id="Phobius"/>
    </source>
</evidence>
<feature type="transmembrane region" description="Helical" evidence="2">
    <location>
        <begin position="178"/>
        <end position="196"/>
    </location>
</feature>
<feature type="compositionally biased region" description="Low complexity" evidence="1">
    <location>
        <begin position="10"/>
        <end position="22"/>
    </location>
</feature>
<dbReference type="Proteomes" id="UP000031662">
    <property type="component" value="Chromosome"/>
</dbReference>
<evidence type="ECO:0000313" key="3">
    <source>
        <dbReference type="EMBL" id="BAO98189.1"/>
    </source>
</evidence>
<feature type="transmembrane region" description="Helical" evidence="2">
    <location>
        <begin position="101"/>
        <end position="119"/>
    </location>
</feature>